<dbReference type="EMBL" id="RBIG01000001">
    <property type="protein sequence ID" value="RKQ73197.1"/>
    <property type="molecule type" value="Genomic_DNA"/>
</dbReference>
<evidence type="ECO:0000256" key="2">
    <source>
        <dbReference type="ARBA" id="ARBA00008445"/>
    </source>
</evidence>
<keyword evidence="8 12" id="KW-1133">Transmembrane helix</keyword>
<dbReference type="PANTHER" id="PTHR34182">
    <property type="entry name" value="PROTEIN-EXPORT MEMBRANE PROTEIN SECG"/>
    <property type="match status" value="1"/>
</dbReference>
<protein>
    <recommendedName>
        <fullName evidence="3 12">Protein-export membrane protein SecG</fullName>
    </recommendedName>
</protein>
<name>A0A420WQ81_9PROT</name>
<evidence type="ECO:0000256" key="1">
    <source>
        <dbReference type="ARBA" id="ARBA00004651"/>
    </source>
</evidence>
<comment type="function">
    <text evidence="11 12">Involved in protein export. Participates in an early event of protein translocation.</text>
</comment>
<dbReference type="InterPro" id="IPR004692">
    <property type="entry name" value="SecG"/>
</dbReference>
<evidence type="ECO:0000256" key="10">
    <source>
        <dbReference type="ARBA" id="ARBA00023136"/>
    </source>
</evidence>
<evidence type="ECO:0000256" key="3">
    <source>
        <dbReference type="ARBA" id="ARBA00017876"/>
    </source>
</evidence>
<dbReference type="NCBIfam" id="TIGR00810">
    <property type="entry name" value="secG"/>
    <property type="match status" value="1"/>
</dbReference>
<evidence type="ECO:0000256" key="7">
    <source>
        <dbReference type="ARBA" id="ARBA00022927"/>
    </source>
</evidence>
<proteinExistence type="inferred from homology"/>
<dbReference type="AlphaFoldDB" id="A0A420WQ81"/>
<dbReference type="GO" id="GO:0009306">
    <property type="term" value="P:protein secretion"/>
    <property type="evidence" value="ECO:0007669"/>
    <property type="project" value="UniProtKB-UniRule"/>
</dbReference>
<dbReference type="RefSeq" id="WP_121217975.1">
    <property type="nucleotide sequence ID" value="NZ_RBIG01000001.1"/>
</dbReference>
<feature type="region of interest" description="Disordered" evidence="13">
    <location>
        <begin position="83"/>
        <end position="115"/>
    </location>
</feature>
<evidence type="ECO:0000256" key="9">
    <source>
        <dbReference type="ARBA" id="ARBA00023010"/>
    </source>
</evidence>
<keyword evidence="10 12" id="KW-0472">Membrane</keyword>
<keyword evidence="6 12" id="KW-0812">Transmembrane</keyword>
<comment type="subcellular location">
    <subcellularLocation>
        <location evidence="1 12">Cell membrane</location>
        <topology evidence="1 12">Multi-pass membrane protein</topology>
    </subcellularLocation>
</comment>
<evidence type="ECO:0000256" key="12">
    <source>
        <dbReference type="RuleBase" id="RU365087"/>
    </source>
</evidence>
<evidence type="ECO:0000313" key="15">
    <source>
        <dbReference type="Proteomes" id="UP000277424"/>
    </source>
</evidence>
<dbReference type="GO" id="GO:0065002">
    <property type="term" value="P:intracellular protein transmembrane transport"/>
    <property type="evidence" value="ECO:0007669"/>
    <property type="project" value="TreeGrafter"/>
</dbReference>
<accession>A0A420WQ81</accession>
<evidence type="ECO:0000256" key="8">
    <source>
        <dbReference type="ARBA" id="ARBA00022989"/>
    </source>
</evidence>
<dbReference type="OrthoDB" id="7366942at2"/>
<keyword evidence="9 12" id="KW-0811">Translocation</keyword>
<keyword evidence="7 12" id="KW-0653">Protein transport</keyword>
<dbReference type="GO" id="GO:0043952">
    <property type="term" value="P:protein transport by the Sec complex"/>
    <property type="evidence" value="ECO:0007669"/>
    <property type="project" value="TreeGrafter"/>
</dbReference>
<sequence>MTTIILVIHSLLALVLIGIVLIQRSEGGGLGIGGGGGGGGGFMTARGSANFLTRTTAILAACFMGTSLVLAILAGGHSQPRSIVDDISTQPAGPQSPAAPQGNTAPATPRAPVSQ</sequence>
<evidence type="ECO:0000256" key="11">
    <source>
        <dbReference type="ARBA" id="ARBA00025182"/>
    </source>
</evidence>
<keyword evidence="5 12" id="KW-1003">Cell membrane</keyword>
<comment type="caution">
    <text evidence="12">Lacks conserved residue(s) required for the propagation of feature annotation.</text>
</comment>
<comment type="similarity">
    <text evidence="2 12">Belongs to the SecG family.</text>
</comment>
<evidence type="ECO:0000256" key="5">
    <source>
        <dbReference type="ARBA" id="ARBA00022475"/>
    </source>
</evidence>
<reference evidence="14 15" key="1">
    <citation type="submission" date="2018-10" db="EMBL/GenBank/DDBJ databases">
        <title>Comparative analysis of microorganisms from saline springs in Andes Mountain Range, Colombia.</title>
        <authorList>
            <person name="Rubin E."/>
        </authorList>
    </citation>
    <scope>NUCLEOTIDE SEQUENCE [LARGE SCALE GENOMIC DNA]</scope>
    <source>
        <strain evidence="14 15">USBA 36</strain>
    </source>
</reference>
<keyword evidence="4 12" id="KW-0813">Transport</keyword>
<dbReference type="PRINTS" id="PR01651">
    <property type="entry name" value="SECGEXPORT"/>
</dbReference>
<feature type="transmembrane region" description="Helical" evidence="12">
    <location>
        <begin position="51"/>
        <end position="73"/>
    </location>
</feature>
<dbReference type="GO" id="GO:0015450">
    <property type="term" value="F:protein-transporting ATPase activity"/>
    <property type="evidence" value="ECO:0007669"/>
    <property type="project" value="UniProtKB-UniRule"/>
</dbReference>
<evidence type="ECO:0000313" key="14">
    <source>
        <dbReference type="EMBL" id="RKQ73197.1"/>
    </source>
</evidence>
<dbReference type="Pfam" id="PF03840">
    <property type="entry name" value="SecG"/>
    <property type="match status" value="1"/>
</dbReference>
<evidence type="ECO:0000256" key="4">
    <source>
        <dbReference type="ARBA" id="ARBA00022448"/>
    </source>
</evidence>
<feature type="compositionally biased region" description="Low complexity" evidence="13">
    <location>
        <begin position="90"/>
        <end position="102"/>
    </location>
</feature>
<organism evidence="14 15">
    <name type="scientific">Oceanibaculum indicum</name>
    <dbReference type="NCBI Taxonomy" id="526216"/>
    <lineage>
        <taxon>Bacteria</taxon>
        <taxon>Pseudomonadati</taxon>
        <taxon>Pseudomonadota</taxon>
        <taxon>Alphaproteobacteria</taxon>
        <taxon>Rhodospirillales</taxon>
        <taxon>Oceanibaculaceae</taxon>
        <taxon>Oceanibaculum</taxon>
    </lineage>
</organism>
<dbReference type="PANTHER" id="PTHR34182:SF1">
    <property type="entry name" value="PROTEIN-EXPORT MEMBRANE PROTEIN SECG"/>
    <property type="match status" value="1"/>
</dbReference>
<evidence type="ECO:0000256" key="6">
    <source>
        <dbReference type="ARBA" id="ARBA00022692"/>
    </source>
</evidence>
<comment type="caution">
    <text evidence="14">The sequence shown here is derived from an EMBL/GenBank/DDBJ whole genome shotgun (WGS) entry which is preliminary data.</text>
</comment>
<dbReference type="Proteomes" id="UP000277424">
    <property type="component" value="Unassembled WGS sequence"/>
</dbReference>
<dbReference type="GO" id="GO:0005886">
    <property type="term" value="C:plasma membrane"/>
    <property type="evidence" value="ECO:0007669"/>
    <property type="project" value="UniProtKB-SubCell"/>
</dbReference>
<evidence type="ECO:0000256" key="13">
    <source>
        <dbReference type="SAM" id="MobiDB-lite"/>
    </source>
</evidence>
<gene>
    <name evidence="14" type="ORF">BCL74_0976</name>
</gene>